<keyword evidence="4 6" id="KW-0472">Membrane</keyword>
<dbReference type="Pfam" id="PF00664">
    <property type="entry name" value="ABC_membrane"/>
    <property type="match status" value="1"/>
</dbReference>
<keyword evidence="10" id="KW-1185">Reference proteome</keyword>
<comment type="subcellular location">
    <subcellularLocation>
        <location evidence="1">Cell membrane</location>
        <topology evidence="1">Multi-pass membrane protein</topology>
    </subcellularLocation>
</comment>
<dbReference type="SUPFAM" id="SSF90123">
    <property type="entry name" value="ABC transporter transmembrane region"/>
    <property type="match status" value="1"/>
</dbReference>
<dbReference type="PANTHER" id="PTHR24221:SF632">
    <property type="entry name" value="ATP-DEPENDENT LIPID A-CORE FLIPPASE"/>
    <property type="match status" value="1"/>
</dbReference>
<dbReference type="EMBL" id="CP020472">
    <property type="protein sequence ID" value="ARD20963.1"/>
    <property type="molecule type" value="Genomic_DNA"/>
</dbReference>
<evidence type="ECO:0000256" key="4">
    <source>
        <dbReference type="ARBA" id="ARBA00023136"/>
    </source>
</evidence>
<name>A0ABM6JJD8_9GAMM</name>
<dbReference type="Gene3D" id="3.40.50.300">
    <property type="entry name" value="P-loop containing nucleotide triphosphate hydrolases"/>
    <property type="match status" value="1"/>
</dbReference>
<evidence type="ECO:0000259" key="8">
    <source>
        <dbReference type="PROSITE" id="PS50929"/>
    </source>
</evidence>
<evidence type="ECO:0000313" key="9">
    <source>
        <dbReference type="EMBL" id="ARD20963.1"/>
    </source>
</evidence>
<sequence length="560" mass="60726">MRENFSLLSKNKAFPELFLSSTFINLLSLALPFTMLQIYDRILPNQGYGTATILVSGVAVAILLELLLRYGRSWILAASAANFELSTTSDVVDKLMKANYRHVEAMGTGRIANGLASISSMRELYSGQAIVALMDFPFVLIFLALVAYIGGPLVFIPIAVWVVVGALVYYIGKQLALATHDLALSDAERTRMLILVLSGLTTAKALSLEDRLSGIYNNINYQRLDNQQRVDWLSAKLQEVIQGASQGTTLILVMLGCLEVLNGSLTTGGLAACSILAGRAIAPLSAIISLRSRLVSAQTAMSHVNDLTEIPAEPFTGETLYHQKLPFGPIQFTTVCSQNLGTVIDNFSTKIEPNNLVNLQSNPLSHASHILSMIAGFQQITSGAVTIDGTPIYQHNATEFRQSVTYVAPWPTLFAGSLLENMTMFRAEYEPQAMAVADSLGLTNAIAQLPNGYQTLVADSDSQMLNKGAIKLIAIVRAVVQQPSILLLDEPMISLDADAQNRLIALLKELKQHMTIVTASHYVALSQICDQNIDIIGHSEPSSEQTPSQAVSQANKENRS</sequence>
<dbReference type="PANTHER" id="PTHR24221">
    <property type="entry name" value="ATP-BINDING CASSETTE SUB-FAMILY B"/>
    <property type="match status" value="1"/>
</dbReference>
<dbReference type="Proteomes" id="UP000191820">
    <property type="component" value="Chromosome"/>
</dbReference>
<gene>
    <name evidence="9" type="ORF">SJ2017_0625</name>
</gene>
<evidence type="ECO:0000256" key="6">
    <source>
        <dbReference type="SAM" id="Phobius"/>
    </source>
</evidence>
<keyword evidence="3 6" id="KW-1133">Transmembrane helix</keyword>
<dbReference type="PROSITE" id="PS50893">
    <property type="entry name" value="ABC_TRANSPORTER_2"/>
    <property type="match status" value="1"/>
</dbReference>
<evidence type="ECO:0000256" key="1">
    <source>
        <dbReference type="ARBA" id="ARBA00004651"/>
    </source>
</evidence>
<dbReference type="SUPFAM" id="SSF52540">
    <property type="entry name" value="P-loop containing nucleoside triphosphate hydrolases"/>
    <property type="match status" value="1"/>
</dbReference>
<dbReference type="InterPro" id="IPR027417">
    <property type="entry name" value="P-loop_NTPase"/>
</dbReference>
<protein>
    <submittedName>
        <fullName evidence="9">Toxin ABC transporter</fullName>
    </submittedName>
</protein>
<dbReference type="InterPro" id="IPR036640">
    <property type="entry name" value="ABC1_TM_sf"/>
</dbReference>
<feature type="transmembrane region" description="Helical" evidence="6">
    <location>
        <begin position="48"/>
        <end position="68"/>
    </location>
</feature>
<dbReference type="InterPro" id="IPR003439">
    <property type="entry name" value="ABC_transporter-like_ATP-bd"/>
</dbReference>
<reference evidence="9 10" key="1">
    <citation type="submission" date="2017-03" db="EMBL/GenBank/DDBJ databases">
        <title>Genome sequencing of Shewanella japonica KCTC 22435.</title>
        <authorList>
            <person name="Kim K.M."/>
        </authorList>
    </citation>
    <scope>NUCLEOTIDE SEQUENCE [LARGE SCALE GENOMIC DNA]</scope>
    <source>
        <strain evidence="9 10">KCTC 22435</strain>
    </source>
</reference>
<dbReference type="PROSITE" id="PS50929">
    <property type="entry name" value="ABC_TM1F"/>
    <property type="match status" value="1"/>
</dbReference>
<evidence type="ECO:0000259" key="7">
    <source>
        <dbReference type="PROSITE" id="PS50893"/>
    </source>
</evidence>
<feature type="region of interest" description="Disordered" evidence="5">
    <location>
        <begin position="537"/>
        <end position="560"/>
    </location>
</feature>
<feature type="transmembrane region" description="Helical" evidence="6">
    <location>
        <begin position="154"/>
        <end position="172"/>
    </location>
</feature>
<dbReference type="InterPro" id="IPR011527">
    <property type="entry name" value="ABC1_TM_dom"/>
</dbReference>
<dbReference type="Pfam" id="PF00005">
    <property type="entry name" value="ABC_tran"/>
    <property type="match status" value="1"/>
</dbReference>
<feature type="compositionally biased region" description="Polar residues" evidence="5">
    <location>
        <begin position="540"/>
        <end position="560"/>
    </location>
</feature>
<dbReference type="InterPro" id="IPR039421">
    <property type="entry name" value="Type_1_exporter"/>
</dbReference>
<evidence type="ECO:0000313" key="10">
    <source>
        <dbReference type="Proteomes" id="UP000191820"/>
    </source>
</evidence>
<feature type="transmembrane region" description="Helical" evidence="6">
    <location>
        <begin position="17"/>
        <end position="36"/>
    </location>
</feature>
<keyword evidence="2 6" id="KW-0812">Transmembrane</keyword>
<feature type="domain" description="ABC transporter" evidence="7">
    <location>
        <begin position="325"/>
        <end position="555"/>
    </location>
</feature>
<evidence type="ECO:0000256" key="2">
    <source>
        <dbReference type="ARBA" id="ARBA00022692"/>
    </source>
</evidence>
<dbReference type="Gene3D" id="1.20.1560.10">
    <property type="entry name" value="ABC transporter type 1, transmembrane domain"/>
    <property type="match status" value="1"/>
</dbReference>
<feature type="domain" description="ABC transmembrane type-1" evidence="8">
    <location>
        <begin position="17"/>
        <end position="296"/>
    </location>
</feature>
<organism evidence="9 10">
    <name type="scientific">Shewanella japonica</name>
    <dbReference type="NCBI Taxonomy" id="93973"/>
    <lineage>
        <taxon>Bacteria</taxon>
        <taxon>Pseudomonadati</taxon>
        <taxon>Pseudomonadota</taxon>
        <taxon>Gammaproteobacteria</taxon>
        <taxon>Alteromonadales</taxon>
        <taxon>Shewanellaceae</taxon>
        <taxon>Shewanella</taxon>
    </lineage>
</organism>
<evidence type="ECO:0000256" key="3">
    <source>
        <dbReference type="ARBA" id="ARBA00022989"/>
    </source>
</evidence>
<evidence type="ECO:0000256" key="5">
    <source>
        <dbReference type="SAM" id="MobiDB-lite"/>
    </source>
</evidence>
<proteinExistence type="predicted"/>
<accession>A0ABM6JJD8</accession>
<dbReference type="RefSeq" id="WP_080914856.1">
    <property type="nucleotide sequence ID" value="NZ_CP020472.1"/>
</dbReference>